<gene>
    <name evidence="1" type="ORF">DFR79_11432</name>
</gene>
<evidence type="ECO:0000313" key="1">
    <source>
        <dbReference type="EMBL" id="TDO86460.1"/>
    </source>
</evidence>
<reference evidence="1 2" key="1">
    <citation type="submission" date="2019-03" db="EMBL/GenBank/DDBJ databases">
        <title>Subsurface microbial communities from deep shales in Ohio and West Virginia, USA.</title>
        <authorList>
            <person name="Wrighton K."/>
        </authorList>
    </citation>
    <scope>NUCLEOTIDE SEQUENCE [LARGE SCALE GENOMIC DNA]</scope>
    <source>
        <strain evidence="1 2">MA284_T2</strain>
    </source>
</reference>
<dbReference type="EMBL" id="SNWX01000014">
    <property type="protein sequence ID" value="TDO86460.1"/>
    <property type="molecule type" value="Genomic_DNA"/>
</dbReference>
<sequence length="142" mass="17175">MSTLQICPDMNSPHNGREDLLDRSLIRQQDFMIFARPWINKTLEAYRSCDSFSGLIYLWIVFNSWASQVVKKREYAEKNWYLVKAFGRDEELSSRFELFLERDEELLRLSRQFRELWPVFKVRALQDLHITPWNQQDKIKVV</sequence>
<proteinExistence type="predicted"/>
<dbReference type="RefSeq" id="WP_114489373.1">
    <property type="nucleotide sequence ID" value="NZ_SNWX01000014.1"/>
</dbReference>
<protein>
    <submittedName>
        <fullName evidence="1">Uncharacterized protein</fullName>
    </submittedName>
</protein>
<dbReference type="AlphaFoldDB" id="A0A4R6LRE5"/>
<comment type="caution">
    <text evidence="1">The sequence shown here is derived from an EMBL/GenBank/DDBJ whole genome shotgun (WGS) entry which is preliminary data.</text>
</comment>
<organism evidence="1 2">
    <name type="scientific">Halanaerobium saccharolyticum</name>
    <dbReference type="NCBI Taxonomy" id="43595"/>
    <lineage>
        <taxon>Bacteria</taxon>
        <taxon>Bacillati</taxon>
        <taxon>Bacillota</taxon>
        <taxon>Clostridia</taxon>
        <taxon>Halanaerobiales</taxon>
        <taxon>Halanaerobiaceae</taxon>
        <taxon>Halanaerobium</taxon>
    </lineage>
</organism>
<accession>A0A4R6LRE5</accession>
<evidence type="ECO:0000313" key="2">
    <source>
        <dbReference type="Proteomes" id="UP000295064"/>
    </source>
</evidence>
<dbReference type="Proteomes" id="UP000295064">
    <property type="component" value="Unassembled WGS sequence"/>
</dbReference>
<name>A0A4R6LRE5_9FIRM</name>